<evidence type="ECO:0000313" key="3">
    <source>
        <dbReference type="EMBL" id="CPA90330.1"/>
    </source>
</evidence>
<dbReference type="AlphaFoldDB" id="A0A0U0UQY5"/>
<evidence type="ECO:0000313" key="5">
    <source>
        <dbReference type="Proteomes" id="UP000039021"/>
    </source>
</evidence>
<gene>
    <name evidence="2" type="ORF">ERS007703_02609</name>
    <name evidence="3" type="ORF">ERS007739_04933</name>
</gene>
<feature type="compositionally biased region" description="Low complexity" evidence="1">
    <location>
        <begin position="33"/>
        <end position="48"/>
    </location>
</feature>
<proteinExistence type="predicted"/>
<sequence length="48" mass="5136">MSVFAVSITIGTPESARNTRHTSMPFIPGSIKSNNTRSGRSSRTAVRA</sequence>
<reference evidence="4 5" key="1">
    <citation type="submission" date="2015-03" db="EMBL/GenBank/DDBJ databases">
        <authorList>
            <consortium name="Pathogen Informatics"/>
        </authorList>
    </citation>
    <scope>NUCLEOTIDE SEQUENCE [LARGE SCALE GENOMIC DNA]</scope>
    <source>
        <strain evidence="4">K00500041</strain>
        <strain evidence="5">N09902308</strain>
    </source>
</reference>
<dbReference type="Proteomes" id="UP000039021">
    <property type="component" value="Unassembled WGS sequence"/>
</dbReference>
<accession>A0A0U0UQY5</accession>
<feature type="region of interest" description="Disordered" evidence="1">
    <location>
        <begin position="12"/>
        <end position="48"/>
    </location>
</feature>
<reference evidence="2" key="2">
    <citation type="submission" date="2015-03" db="EMBL/GenBank/DDBJ databases">
        <authorList>
            <person name="Murphy D."/>
        </authorList>
    </citation>
    <scope>NUCLEOTIDE SEQUENCE [LARGE SCALE GENOMIC DNA]</scope>
    <source>
        <strain evidence="2">K00500041</strain>
    </source>
</reference>
<reference evidence="3" key="3">
    <citation type="submission" date="2015-03" db="EMBL/GenBank/DDBJ databases">
        <authorList>
            <consortium name="Pathogen Informatics"/>
            <person name="Murphy D."/>
        </authorList>
    </citation>
    <scope>NUCLEOTIDE SEQUENCE</scope>
    <source>
        <strain evidence="3">N09902308</strain>
    </source>
</reference>
<organism evidence="2 4">
    <name type="scientific">Mycobacterium tuberculosis</name>
    <dbReference type="NCBI Taxonomy" id="1773"/>
    <lineage>
        <taxon>Bacteria</taxon>
        <taxon>Bacillati</taxon>
        <taxon>Actinomycetota</taxon>
        <taxon>Actinomycetes</taxon>
        <taxon>Mycobacteriales</taxon>
        <taxon>Mycobacteriaceae</taxon>
        <taxon>Mycobacterium</taxon>
        <taxon>Mycobacterium tuberculosis complex</taxon>
    </lineage>
</organism>
<dbReference type="Proteomes" id="UP000038802">
    <property type="component" value="Unassembled WGS sequence"/>
</dbReference>
<protein>
    <submittedName>
        <fullName evidence="2">Uncharacterized protein</fullName>
    </submittedName>
</protein>
<evidence type="ECO:0000313" key="2">
    <source>
        <dbReference type="EMBL" id="COW04466.1"/>
    </source>
</evidence>
<evidence type="ECO:0000256" key="1">
    <source>
        <dbReference type="SAM" id="MobiDB-lite"/>
    </source>
</evidence>
<evidence type="ECO:0000313" key="4">
    <source>
        <dbReference type="Proteomes" id="UP000038802"/>
    </source>
</evidence>
<dbReference type="EMBL" id="CSBK01003424">
    <property type="protein sequence ID" value="CPA90330.1"/>
    <property type="molecule type" value="Genomic_DNA"/>
</dbReference>
<name>A0A0U0UQY5_MYCTX</name>
<dbReference type="EMBL" id="CSAE01000293">
    <property type="protein sequence ID" value="COW04466.1"/>
    <property type="molecule type" value="Genomic_DNA"/>
</dbReference>